<reference evidence="1" key="1">
    <citation type="journal article" date="2014" name="Int. J. Syst. Evol. Microbiol.">
        <title>Complete genome sequence of Corynebacterium casei LMG S-19264T (=DSM 44701T), isolated from a smear-ripened cheese.</title>
        <authorList>
            <consortium name="US DOE Joint Genome Institute (JGI-PGF)"/>
            <person name="Walter F."/>
            <person name="Albersmeier A."/>
            <person name="Kalinowski J."/>
            <person name="Ruckert C."/>
        </authorList>
    </citation>
    <scope>NUCLEOTIDE SEQUENCE</scope>
    <source>
        <strain evidence="1">JCM 4346</strain>
    </source>
</reference>
<dbReference type="RefSeq" id="WP_229911479.1">
    <property type="nucleotide sequence ID" value="NZ_BMSX01000033.1"/>
</dbReference>
<dbReference type="Proteomes" id="UP000658320">
    <property type="component" value="Unassembled WGS sequence"/>
</dbReference>
<evidence type="ECO:0000313" key="1">
    <source>
        <dbReference type="EMBL" id="GGR56577.1"/>
    </source>
</evidence>
<proteinExistence type="predicted"/>
<sequence length="100" mass="10978">MSLNVLLKGREVAYHLTDSDAKGVLRLRGHPGAADREGRLGGIPADVKALDGVLDLSWHTDQLHRLGAGLEPDLRRGRLATTISMVRRNGRTSFRRKRGA</sequence>
<name>A0A918KZE8_9ACTN</name>
<dbReference type="AlphaFoldDB" id="A0A918KZE8"/>
<reference evidence="1" key="2">
    <citation type="submission" date="2020-09" db="EMBL/GenBank/DDBJ databases">
        <authorList>
            <person name="Sun Q."/>
            <person name="Ohkuma M."/>
        </authorList>
    </citation>
    <scope>NUCLEOTIDE SEQUENCE</scope>
    <source>
        <strain evidence="1">JCM 4346</strain>
    </source>
</reference>
<organism evidence="1 2">
    <name type="scientific">Streptomyces aurantiogriseus</name>
    <dbReference type="NCBI Taxonomy" id="66870"/>
    <lineage>
        <taxon>Bacteria</taxon>
        <taxon>Bacillati</taxon>
        <taxon>Actinomycetota</taxon>
        <taxon>Actinomycetes</taxon>
        <taxon>Kitasatosporales</taxon>
        <taxon>Streptomycetaceae</taxon>
        <taxon>Streptomyces</taxon>
    </lineage>
</organism>
<protein>
    <submittedName>
        <fullName evidence="1">Uncharacterized protein</fullName>
    </submittedName>
</protein>
<evidence type="ECO:0000313" key="2">
    <source>
        <dbReference type="Proteomes" id="UP000658320"/>
    </source>
</evidence>
<keyword evidence="2" id="KW-1185">Reference proteome</keyword>
<accession>A0A918KZE8</accession>
<comment type="caution">
    <text evidence="1">The sequence shown here is derived from an EMBL/GenBank/DDBJ whole genome shotgun (WGS) entry which is preliminary data.</text>
</comment>
<dbReference type="EMBL" id="BMSX01000033">
    <property type="protein sequence ID" value="GGR56577.1"/>
    <property type="molecule type" value="Genomic_DNA"/>
</dbReference>
<gene>
    <name evidence="1" type="ORF">GCM10010251_86780</name>
</gene>